<organism evidence="2 3">
    <name type="scientific">Actinopolymorpha pittospori</name>
    <dbReference type="NCBI Taxonomy" id="648752"/>
    <lineage>
        <taxon>Bacteria</taxon>
        <taxon>Bacillati</taxon>
        <taxon>Actinomycetota</taxon>
        <taxon>Actinomycetes</taxon>
        <taxon>Propionibacteriales</taxon>
        <taxon>Actinopolymorphaceae</taxon>
        <taxon>Actinopolymorpha</taxon>
    </lineage>
</organism>
<proteinExistence type="predicted"/>
<reference evidence="2" key="1">
    <citation type="submission" date="2020-10" db="EMBL/GenBank/DDBJ databases">
        <title>Sequencing the genomes of 1000 actinobacteria strains.</title>
        <authorList>
            <person name="Klenk H.-P."/>
        </authorList>
    </citation>
    <scope>NUCLEOTIDE SEQUENCE</scope>
    <source>
        <strain evidence="2">DSM 45354</strain>
    </source>
</reference>
<keyword evidence="3" id="KW-1185">Reference proteome</keyword>
<evidence type="ECO:0000313" key="2">
    <source>
        <dbReference type="EMBL" id="MBE1606207.1"/>
    </source>
</evidence>
<sequence>MGLQPPGGLVTVMNLAGLDWPDADEEKLFRIGQAWLEVMPKIAAMARDAHTAAGKVWDTNTD</sequence>
<dbReference type="InterPro" id="IPR057746">
    <property type="entry name" value="CpnT-like_N"/>
</dbReference>
<dbReference type="Proteomes" id="UP000638648">
    <property type="component" value="Unassembled WGS sequence"/>
</dbReference>
<comment type="caution">
    <text evidence="2">The sequence shown here is derived from an EMBL/GenBank/DDBJ whole genome shotgun (WGS) entry which is preliminary data.</text>
</comment>
<accession>A0A927MZK9</accession>
<evidence type="ECO:0000259" key="1">
    <source>
        <dbReference type="Pfam" id="PF25547"/>
    </source>
</evidence>
<evidence type="ECO:0000313" key="3">
    <source>
        <dbReference type="Proteomes" id="UP000638648"/>
    </source>
</evidence>
<protein>
    <recommendedName>
        <fullName evidence="1">Outer membrane channel protein CpnT-like N-terminal domain-containing protein</fullName>
    </recommendedName>
</protein>
<name>A0A927MZK9_9ACTN</name>
<gene>
    <name evidence="2" type="ORF">HEB94_003055</name>
</gene>
<dbReference type="Pfam" id="PF25547">
    <property type="entry name" value="WXG100_2"/>
    <property type="match status" value="1"/>
</dbReference>
<dbReference type="EMBL" id="JADBEM010000001">
    <property type="protein sequence ID" value="MBE1606207.1"/>
    <property type="molecule type" value="Genomic_DNA"/>
</dbReference>
<feature type="domain" description="Outer membrane channel protein CpnT-like N-terminal" evidence="1">
    <location>
        <begin position="5"/>
        <end position="56"/>
    </location>
</feature>
<dbReference type="RefSeq" id="WP_202896347.1">
    <property type="nucleotide sequence ID" value="NZ_BAABJL010000011.1"/>
</dbReference>
<dbReference type="AlphaFoldDB" id="A0A927MZK9"/>